<dbReference type="InterPro" id="IPR001789">
    <property type="entry name" value="Sig_transdc_resp-reg_receiver"/>
</dbReference>
<evidence type="ECO:0000256" key="8">
    <source>
        <dbReference type="ARBA" id="ARBA00024867"/>
    </source>
</evidence>
<evidence type="ECO:0000256" key="2">
    <source>
        <dbReference type="ARBA" id="ARBA00006402"/>
    </source>
</evidence>
<feature type="modified residue" description="4-aspartylphosphate" evidence="10">
    <location>
        <position position="803"/>
    </location>
</feature>
<feature type="domain" description="Response regulatory" evidence="13">
    <location>
        <begin position="609"/>
        <end position="729"/>
    </location>
</feature>
<dbReference type="Proteomes" id="UP000184245">
    <property type="component" value="Unassembled WGS sequence"/>
</dbReference>
<dbReference type="CDD" id="cd16922">
    <property type="entry name" value="HATPase_EvgS-ArcB-TorS-like"/>
    <property type="match status" value="1"/>
</dbReference>
<feature type="domain" description="Histidine kinase" evidence="12">
    <location>
        <begin position="368"/>
        <end position="592"/>
    </location>
</feature>
<dbReference type="InterPro" id="IPR036097">
    <property type="entry name" value="HisK_dim/P_sf"/>
</dbReference>
<dbReference type="CDD" id="cd17546">
    <property type="entry name" value="REC_hyHK_CKI1_RcsC-like"/>
    <property type="match status" value="2"/>
</dbReference>
<dbReference type="SUPFAM" id="SSF52172">
    <property type="entry name" value="CheY-like"/>
    <property type="match status" value="2"/>
</dbReference>
<name>A0A1M4Z539_9CLOT</name>
<dbReference type="PRINTS" id="PR00344">
    <property type="entry name" value="BCTRLSENSOR"/>
</dbReference>
<dbReference type="InterPro" id="IPR005467">
    <property type="entry name" value="His_kinase_dom"/>
</dbReference>
<dbReference type="EMBL" id="FQVI01000013">
    <property type="protein sequence ID" value="SHF12706.1"/>
    <property type="molecule type" value="Genomic_DNA"/>
</dbReference>
<feature type="transmembrane region" description="Helical" evidence="11">
    <location>
        <begin position="194"/>
        <end position="215"/>
    </location>
</feature>
<evidence type="ECO:0000256" key="5">
    <source>
        <dbReference type="ARBA" id="ARBA00022553"/>
    </source>
</evidence>
<comment type="similarity">
    <text evidence="2">In the N-terminal section; belongs to the phytochrome family.</text>
</comment>
<dbReference type="Pfam" id="PF00512">
    <property type="entry name" value="HisKA"/>
    <property type="match status" value="1"/>
</dbReference>
<dbReference type="SMART" id="SM00388">
    <property type="entry name" value="HisKA"/>
    <property type="match status" value="1"/>
</dbReference>
<feature type="modified residue" description="4-aspartylphosphate" evidence="10">
    <location>
        <position position="663"/>
    </location>
</feature>
<evidence type="ECO:0000256" key="9">
    <source>
        <dbReference type="ARBA" id="ARBA00074306"/>
    </source>
</evidence>
<keyword evidence="11" id="KW-1133">Transmembrane helix</keyword>
<evidence type="ECO:0000256" key="3">
    <source>
        <dbReference type="ARBA" id="ARBA00012438"/>
    </source>
</evidence>
<dbReference type="InterPro" id="IPR003594">
    <property type="entry name" value="HATPase_dom"/>
</dbReference>
<evidence type="ECO:0000256" key="1">
    <source>
        <dbReference type="ARBA" id="ARBA00000085"/>
    </source>
</evidence>
<dbReference type="InterPro" id="IPR036890">
    <property type="entry name" value="HATPase_C_sf"/>
</dbReference>
<comment type="catalytic activity">
    <reaction evidence="1">
        <text>ATP + protein L-histidine = ADP + protein N-phospho-L-histidine.</text>
        <dbReference type="EC" id="2.7.13.3"/>
    </reaction>
</comment>
<dbReference type="Pfam" id="PF02518">
    <property type="entry name" value="HATPase_c"/>
    <property type="match status" value="1"/>
</dbReference>
<sequence length="877" mass="98923">MNRQKEVHDIASNRKIYWIGTVTLMALLFLFLIVTLFSNHKLASQIRLLTEHPFAVNGDISDVKTDLAQMRIRTERLQSYNRREDIEKVQTALNDLYVDMEGLIDEIDDLYLGPEEDTDRLRNTYTDIRKEQELLLQFAALPDSVNSDIAAYEEKHLYPLYEELESNAQQILAFVRNTERNIFTSADHMSKSTVVWSLLLMILVSLALLFFQSVIRKTNRRLYQKSRQFEILSDTVDEAFLIFGKEERECQFVSNSTDKVLGLSANVLRKDRSLIYQYMEAEAASGIQREVETGTRESWDAVIEYQHPKSPEPRWLQVRGYRIGSRQDMEYIMTLTDRTEEHRASLALQDALLSAQNANNAKRDFLSRMSHEIRTPMNAIIGMTTIAAASIQDRSRVEDCLEKISYSSKHLLMLINDVLDMSRIESNRMKLNREPFELYQFLNTFVSVVYPQAASKGLEFAEKTTNFPDHTTYIGDSLRLNQILLNLVSNAIKFTPRGGKVSLEVSYLKPQGKISWLRFVVSDTGIGMDEDALERLYTPFEQADASIARKYGGTGLGMSITQNLIALMGGYIEVKSKPGEGTSFTVELPFEHSSVDLQTFSEETLEALNVLVVDDEQDICEHTALLLKKMKIQAQWVLSGREAVNRAVLAAEAGQGFDVCFIDWKMPEMDGIETARQIREKVGKDTPIIIISAYDWSEIEEEARSVGVNAFISKPLFQSSIYNVIVGVTNGAFGMTESKSQIAGDSLRGKRLLLAEDNALNMEIAATLLEMNGAEVEGVENGEEAVSRFMEKEPGYFDAILMDVQMPVMDGCEAARHIRASGRDDGRSIPIIATTANAFAEDVSVVLAAGMDAHISKPLAIEQLCSVLKRLVDKKEC</sequence>
<evidence type="ECO:0000256" key="11">
    <source>
        <dbReference type="SAM" id="Phobius"/>
    </source>
</evidence>
<evidence type="ECO:0000313" key="15">
    <source>
        <dbReference type="Proteomes" id="UP000184245"/>
    </source>
</evidence>
<dbReference type="SMART" id="SM00387">
    <property type="entry name" value="HATPase_c"/>
    <property type="match status" value="1"/>
</dbReference>
<evidence type="ECO:0000256" key="10">
    <source>
        <dbReference type="PROSITE-ProRule" id="PRU00169"/>
    </source>
</evidence>
<keyword evidence="15" id="KW-1185">Reference proteome</keyword>
<reference evidence="14 15" key="1">
    <citation type="submission" date="2016-11" db="EMBL/GenBank/DDBJ databases">
        <authorList>
            <person name="Jaros S."/>
            <person name="Januszkiewicz K."/>
            <person name="Wedrychowicz H."/>
        </authorList>
    </citation>
    <scope>NUCLEOTIDE SEQUENCE [LARGE SCALE GENOMIC DNA]</scope>
    <source>
        <strain evidence="14 15">DSM 17459</strain>
    </source>
</reference>
<evidence type="ECO:0000259" key="13">
    <source>
        <dbReference type="PROSITE" id="PS50110"/>
    </source>
</evidence>
<dbReference type="Gene3D" id="3.40.50.2300">
    <property type="match status" value="2"/>
</dbReference>
<feature type="domain" description="Response regulatory" evidence="13">
    <location>
        <begin position="751"/>
        <end position="872"/>
    </location>
</feature>
<dbReference type="GO" id="GO:0000155">
    <property type="term" value="F:phosphorelay sensor kinase activity"/>
    <property type="evidence" value="ECO:0007669"/>
    <property type="project" value="InterPro"/>
</dbReference>
<protein>
    <recommendedName>
        <fullName evidence="9">Circadian input-output histidine kinase CikA</fullName>
        <ecNumber evidence="3">2.7.13.3</ecNumber>
    </recommendedName>
    <alternativeName>
        <fullName evidence="4">Stage 0 sporulation protein A homolog</fullName>
    </alternativeName>
</protein>
<gene>
    <name evidence="14" type="ORF">SAMN02745158_02629</name>
</gene>
<keyword evidence="11" id="KW-0812">Transmembrane</keyword>
<dbReference type="RefSeq" id="WP_072852476.1">
    <property type="nucleotide sequence ID" value="NZ_FQVI01000013.1"/>
</dbReference>
<dbReference type="AlphaFoldDB" id="A0A1M4Z539"/>
<dbReference type="EC" id="2.7.13.3" evidence="3"/>
<dbReference type="Gene3D" id="1.10.287.130">
    <property type="match status" value="1"/>
</dbReference>
<dbReference type="Gene3D" id="3.30.565.10">
    <property type="entry name" value="Histidine kinase-like ATPase, C-terminal domain"/>
    <property type="match status" value="1"/>
</dbReference>
<evidence type="ECO:0000256" key="6">
    <source>
        <dbReference type="ARBA" id="ARBA00022777"/>
    </source>
</evidence>
<dbReference type="SMART" id="SM00448">
    <property type="entry name" value="REC"/>
    <property type="match status" value="2"/>
</dbReference>
<accession>A0A1M4Z539</accession>
<dbReference type="PROSITE" id="PS50110">
    <property type="entry name" value="RESPONSE_REGULATORY"/>
    <property type="match status" value="2"/>
</dbReference>
<dbReference type="Gene3D" id="3.30.450.20">
    <property type="entry name" value="PAS domain"/>
    <property type="match status" value="1"/>
</dbReference>
<dbReference type="STRING" id="1122155.SAMN02745158_02629"/>
<organism evidence="14 15">
    <name type="scientific">Lactonifactor longoviformis DSM 17459</name>
    <dbReference type="NCBI Taxonomy" id="1122155"/>
    <lineage>
        <taxon>Bacteria</taxon>
        <taxon>Bacillati</taxon>
        <taxon>Bacillota</taxon>
        <taxon>Clostridia</taxon>
        <taxon>Eubacteriales</taxon>
        <taxon>Clostridiaceae</taxon>
        <taxon>Lactonifactor</taxon>
    </lineage>
</organism>
<dbReference type="SUPFAM" id="SSF47384">
    <property type="entry name" value="Homodimeric domain of signal transducing histidine kinase"/>
    <property type="match status" value="1"/>
</dbReference>
<dbReference type="PROSITE" id="PS50109">
    <property type="entry name" value="HIS_KIN"/>
    <property type="match status" value="1"/>
</dbReference>
<dbReference type="SUPFAM" id="SSF55874">
    <property type="entry name" value="ATPase domain of HSP90 chaperone/DNA topoisomerase II/histidine kinase"/>
    <property type="match status" value="1"/>
</dbReference>
<keyword evidence="6 14" id="KW-0808">Transferase</keyword>
<dbReference type="InterPro" id="IPR011006">
    <property type="entry name" value="CheY-like_superfamily"/>
</dbReference>
<dbReference type="PANTHER" id="PTHR45339:SF5">
    <property type="entry name" value="HISTIDINE KINASE"/>
    <property type="match status" value="1"/>
</dbReference>
<evidence type="ECO:0000256" key="4">
    <source>
        <dbReference type="ARBA" id="ARBA00018672"/>
    </source>
</evidence>
<dbReference type="CDD" id="cd00082">
    <property type="entry name" value="HisKA"/>
    <property type="match status" value="1"/>
</dbReference>
<feature type="transmembrane region" description="Helical" evidence="11">
    <location>
        <begin position="16"/>
        <end position="37"/>
    </location>
</feature>
<dbReference type="FunFam" id="3.30.565.10:FF:000010">
    <property type="entry name" value="Sensor histidine kinase RcsC"/>
    <property type="match status" value="1"/>
</dbReference>
<keyword evidence="5 10" id="KW-0597">Phosphoprotein</keyword>
<dbReference type="PANTHER" id="PTHR45339">
    <property type="entry name" value="HYBRID SIGNAL TRANSDUCTION HISTIDINE KINASE J"/>
    <property type="match status" value="1"/>
</dbReference>
<dbReference type="InterPro" id="IPR004358">
    <property type="entry name" value="Sig_transdc_His_kin-like_C"/>
</dbReference>
<proteinExistence type="inferred from homology"/>
<evidence type="ECO:0000259" key="12">
    <source>
        <dbReference type="PROSITE" id="PS50109"/>
    </source>
</evidence>
<keyword evidence="7" id="KW-0902">Two-component regulatory system</keyword>
<keyword evidence="11" id="KW-0472">Membrane</keyword>
<dbReference type="OrthoDB" id="9790669at2"/>
<comment type="function">
    <text evidence="8">May play the central regulatory role in sporulation. It may be an element of the effector pathway responsible for the activation of sporulation genes in response to nutritional stress. Spo0A may act in concert with spo0H (a sigma factor) to control the expression of some genes that are critical to the sporulation process.</text>
</comment>
<evidence type="ECO:0000313" key="14">
    <source>
        <dbReference type="EMBL" id="SHF12706.1"/>
    </source>
</evidence>
<evidence type="ECO:0000256" key="7">
    <source>
        <dbReference type="ARBA" id="ARBA00023012"/>
    </source>
</evidence>
<keyword evidence="6 14" id="KW-0418">Kinase</keyword>
<dbReference type="Pfam" id="PF00072">
    <property type="entry name" value="Response_reg"/>
    <property type="match status" value="2"/>
</dbReference>
<dbReference type="InterPro" id="IPR003661">
    <property type="entry name" value="HisK_dim/P_dom"/>
</dbReference>